<dbReference type="SMART" id="SM00530">
    <property type="entry name" value="HTH_XRE"/>
    <property type="match status" value="1"/>
</dbReference>
<dbReference type="Proteomes" id="UP000253318">
    <property type="component" value="Unassembled WGS sequence"/>
</dbReference>
<comment type="caution">
    <text evidence="2">The sequence shown here is derived from an EMBL/GenBank/DDBJ whole genome shotgun (WGS) entry which is preliminary data.</text>
</comment>
<dbReference type="Pfam" id="PF19054">
    <property type="entry name" value="DUF5753"/>
    <property type="match status" value="1"/>
</dbReference>
<dbReference type="AlphaFoldDB" id="A0A368T8U1"/>
<dbReference type="SUPFAM" id="SSF47413">
    <property type="entry name" value="lambda repressor-like DNA-binding domains"/>
    <property type="match status" value="1"/>
</dbReference>
<gene>
    <name evidence="2" type="ORF">DEF24_05950</name>
</gene>
<proteinExistence type="predicted"/>
<organism evidence="2 3">
    <name type="scientific">Marinitenerispora sediminis</name>
    <dbReference type="NCBI Taxonomy" id="1931232"/>
    <lineage>
        <taxon>Bacteria</taxon>
        <taxon>Bacillati</taxon>
        <taxon>Actinomycetota</taxon>
        <taxon>Actinomycetes</taxon>
        <taxon>Streptosporangiales</taxon>
        <taxon>Nocardiopsidaceae</taxon>
        <taxon>Marinitenerispora</taxon>
    </lineage>
</organism>
<dbReference type="InterPro" id="IPR010982">
    <property type="entry name" value="Lambda_DNA-bd_dom_sf"/>
</dbReference>
<dbReference type="EMBL" id="QEIN01000031">
    <property type="protein sequence ID" value="RCV60851.1"/>
    <property type="molecule type" value="Genomic_DNA"/>
</dbReference>
<dbReference type="OrthoDB" id="3436002at2"/>
<evidence type="ECO:0000313" key="2">
    <source>
        <dbReference type="EMBL" id="RCV60851.1"/>
    </source>
</evidence>
<dbReference type="PROSITE" id="PS50943">
    <property type="entry name" value="HTH_CROC1"/>
    <property type="match status" value="1"/>
</dbReference>
<keyword evidence="3" id="KW-1185">Reference proteome</keyword>
<accession>A0A368T8U1</accession>
<dbReference type="CDD" id="cd00093">
    <property type="entry name" value="HTH_XRE"/>
    <property type="match status" value="1"/>
</dbReference>
<evidence type="ECO:0000259" key="1">
    <source>
        <dbReference type="PROSITE" id="PS50943"/>
    </source>
</evidence>
<dbReference type="InterPro" id="IPR001387">
    <property type="entry name" value="Cro/C1-type_HTH"/>
</dbReference>
<protein>
    <submittedName>
        <fullName evidence="2">Transcriptional regulator</fullName>
    </submittedName>
</protein>
<reference evidence="2 3" key="1">
    <citation type="submission" date="2018-04" db="EMBL/GenBank/DDBJ databases">
        <title>Novel actinobacteria from marine sediment.</title>
        <authorList>
            <person name="Ng Z.Y."/>
            <person name="Tan G.Y.A."/>
        </authorList>
    </citation>
    <scope>NUCLEOTIDE SEQUENCE [LARGE SCALE GENOMIC DNA]</scope>
    <source>
        <strain evidence="2 3">TPS81</strain>
    </source>
</reference>
<evidence type="ECO:0000313" key="3">
    <source>
        <dbReference type="Proteomes" id="UP000253318"/>
    </source>
</evidence>
<dbReference type="Pfam" id="PF13560">
    <property type="entry name" value="HTH_31"/>
    <property type="match status" value="1"/>
</dbReference>
<dbReference type="Gene3D" id="1.10.260.40">
    <property type="entry name" value="lambda repressor-like DNA-binding domains"/>
    <property type="match status" value="1"/>
</dbReference>
<dbReference type="GO" id="GO:0003677">
    <property type="term" value="F:DNA binding"/>
    <property type="evidence" value="ECO:0007669"/>
    <property type="project" value="InterPro"/>
</dbReference>
<name>A0A368T8U1_9ACTN</name>
<feature type="domain" description="HTH cro/C1-type" evidence="1">
    <location>
        <begin position="37"/>
        <end position="91"/>
    </location>
</feature>
<sequence length="301" mass="33571">MVQQGMGWDQLISQQRRWGMSPKLGSTVRARRLRNELKRLRNHAGLSTDQAGERAGMSGPTISRIETGKRGVTADETERLLEVYGVPLTRQRELLALAEDSEELGWWQAYAGRLTSGAQTEIALEEEASRIINFEPTLIPGLLQTAEYAREIIQVCNFDDSPRDTEAKVAARMARQAVLTRPNAPELHVILDEAALRRFRDPEMMARQLRQVIEAASRPNITVQVVPFSAGLHPSADSSFVIHEFGDDPVIVAVEGKTSDLFIEEARDVAVYQETARRLCRIALSPSDSLELIGRVTKELS</sequence>
<dbReference type="InterPro" id="IPR043917">
    <property type="entry name" value="DUF5753"/>
</dbReference>